<dbReference type="RefSeq" id="WP_281810145.1">
    <property type="nucleotide sequence ID" value="NZ_BSDO01000023.1"/>
</dbReference>
<sequence length="64" mass="6788">MSDTLKPGQIAPRSGQYEIVGPRGGNAGGAERTSVQGERLPPTPKPDQKYRLVDPSNNGAGKKR</sequence>
<evidence type="ECO:0008006" key="6">
    <source>
        <dbReference type="Google" id="ProtNLM"/>
    </source>
</evidence>
<reference evidence="2" key="1">
    <citation type="submission" date="2022-12" db="EMBL/GenBank/DDBJ databases">
        <title>Reference genome sequencing for broad-spectrum identification of bacterial and archaeal isolates by mass spectrometry.</title>
        <authorList>
            <person name="Sekiguchi Y."/>
            <person name="Tourlousse D.M."/>
        </authorList>
    </citation>
    <scope>NUCLEOTIDE SEQUENCE</scope>
    <source>
        <strain evidence="2">301</strain>
    </source>
</reference>
<name>A0A9W6CUM5_XANFL</name>
<evidence type="ECO:0000256" key="1">
    <source>
        <dbReference type="SAM" id="MobiDB-lite"/>
    </source>
</evidence>
<dbReference type="Proteomes" id="UP001144397">
    <property type="component" value="Unassembled WGS sequence"/>
</dbReference>
<dbReference type="AlphaFoldDB" id="A0A9W6CUM5"/>
<feature type="region of interest" description="Disordered" evidence="1">
    <location>
        <begin position="1"/>
        <end position="64"/>
    </location>
</feature>
<organism evidence="2 4">
    <name type="scientific">Xanthobacter flavus</name>
    <dbReference type="NCBI Taxonomy" id="281"/>
    <lineage>
        <taxon>Bacteria</taxon>
        <taxon>Pseudomonadati</taxon>
        <taxon>Pseudomonadota</taxon>
        <taxon>Alphaproteobacteria</taxon>
        <taxon>Hyphomicrobiales</taxon>
        <taxon>Xanthobacteraceae</taxon>
        <taxon>Xanthobacter</taxon>
    </lineage>
</organism>
<dbReference type="Proteomes" id="UP001245370">
    <property type="component" value="Unassembled WGS sequence"/>
</dbReference>
<evidence type="ECO:0000313" key="3">
    <source>
        <dbReference type="EMBL" id="MDR6336918.1"/>
    </source>
</evidence>
<proteinExistence type="predicted"/>
<evidence type="ECO:0000313" key="2">
    <source>
        <dbReference type="EMBL" id="GLI25659.1"/>
    </source>
</evidence>
<dbReference type="EMBL" id="BSDO01000023">
    <property type="protein sequence ID" value="GLI25659.1"/>
    <property type="molecule type" value="Genomic_DNA"/>
</dbReference>
<comment type="caution">
    <text evidence="2">The sequence shown here is derived from an EMBL/GenBank/DDBJ whole genome shotgun (WGS) entry which is preliminary data.</text>
</comment>
<feature type="compositionally biased region" description="Polar residues" evidence="1">
    <location>
        <begin position="55"/>
        <end position="64"/>
    </location>
</feature>
<accession>A0A9W6CUM5</accession>
<evidence type="ECO:0000313" key="5">
    <source>
        <dbReference type="Proteomes" id="UP001245370"/>
    </source>
</evidence>
<gene>
    <name evidence="3" type="ORF">GGQ86_005422</name>
    <name evidence="2" type="ORF">XFLAVUS301_53330</name>
</gene>
<reference evidence="3 5" key="2">
    <citation type="submission" date="2023-07" db="EMBL/GenBank/DDBJ databases">
        <title>Genomic Encyclopedia of Type Strains, Phase IV (KMG-IV): sequencing the most valuable type-strain genomes for metagenomic binning, comparative biology and taxonomic classification.</title>
        <authorList>
            <person name="Goeker M."/>
        </authorList>
    </citation>
    <scope>NUCLEOTIDE SEQUENCE [LARGE SCALE GENOMIC DNA]</scope>
    <source>
        <strain evidence="3 5">DSM 338</strain>
    </source>
</reference>
<keyword evidence="5" id="KW-1185">Reference proteome</keyword>
<evidence type="ECO:0000313" key="4">
    <source>
        <dbReference type="Proteomes" id="UP001144397"/>
    </source>
</evidence>
<dbReference type="GeneID" id="95766106"/>
<dbReference type="EMBL" id="JAVDPY010000021">
    <property type="protein sequence ID" value="MDR6336918.1"/>
    <property type="molecule type" value="Genomic_DNA"/>
</dbReference>
<protein>
    <recommendedName>
        <fullName evidence="6">YjzC family protein</fullName>
    </recommendedName>
</protein>